<accession>A0ABP1W3F9</accession>
<feature type="compositionally biased region" description="Basic and acidic residues" evidence="2">
    <location>
        <begin position="352"/>
        <end position="361"/>
    </location>
</feature>
<dbReference type="EMBL" id="CAKZ01000017">
    <property type="protein sequence ID" value="CCJ79639.1"/>
    <property type="molecule type" value="Genomic_DNA"/>
</dbReference>
<evidence type="ECO:0000256" key="1">
    <source>
        <dbReference type="ARBA" id="ARBA00009455"/>
    </source>
</evidence>
<reference evidence="6" key="1">
    <citation type="journal article" date="2012" name="PLoS ONE">
        <title>Comparative analysis of genome sequences covering the seven cronobacter species.</title>
        <authorList>
            <person name="Joseph S."/>
            <person name="Desai P."/>
            <person name="Ji Y."/>
            <person name="Cummings C.A."/>
            <person name="Shih R."/>
            <person name="Degoricija L."/>
            <person name="Rico A."/>
            <person name="Brzoska P."/>
            <person name="Hamby S.E."/>
            <person name="Masood N."/>
            <person name="Hariri S."/>
            <person name="Sonbol H."/>
            <person name="Chuzhanova N."/>
            <person name="McClelland M."/>
            <person name="Furtado M.R."/>
            <person name="Forsythe S.J."/>
        </authorList>
    </citation>
    <scope>NUCLEOTIDE SEQUENCE [LARGE SCALE GENOMIC DNA]</scope>
    <source>
        <strain evidence="6">1210</strain>
    </source>
</reference>
<evidence type="ECO:0000259" key="3">
    <source>
        <dbReference type="Pfam" id="PF03527"/>
    </source>
</evidence>
<dbReference type="Gene3D" id="2.180.10.10">
    <property type="entry name" value="RHS repeat-associated core"/>
    <property type="match status" value="2"/>
</dbReference>
<evidence type="ECO:0000259" key="4">
    <source>
        <dbReference type="Pfam" id="PF15637"/>
    </source>
</evidence>
<dbReference type="PRINTS" id="PR00394">
    <property type="entry name" value="RHSPROTEIN"/>
</dbReference>
<dbReference type="InterPro" id="IPR050708">
    <property type="entry name" value="T6SS_VgrG/RHS"/>
</dbReference>
<gene>
    <name evidence="5" type="ORF">BN134_345</name>
</gene>
<dbReference type="NCBIfam" id="TIGR01643">
    <property type="entry name" value="YD_repeat_2x"/>
    <property type="match status" value="1"/>
</dbReference>
<dbReference type="InterPro" id="IPR028915">
    <property type="entry name" value="Tox-HNH-HHH_dom"/>
</dbReference>
<keyword evidence="6" id="KW-1185">Reference proteome</keyword>
<feature type="region of interest" description="Disordered" evidence="2">
    <location>
        <begin position="343"/>
        <end position="382"/>
    </location>
</feature>
<comment type="caution">
    <text evidence="5">The sequence shown here is derived from an EMBL/GenBank/DDBJ whole genome shotgun (WGS) entry which is preliminary data.</text>
</comment>
<evidence type="ECO:0000313" key="6">
    <source>
        <dbReference type="Proteomes" id="UP000009342"/>
    </source>
</evidence>
<name>A0ABP1W3F9_9ENTR</name>
<sequence length="465" mass="54431">MLSQETHYDTAGRVTQRTVLDARRELVFERRYRWDRTDQIVQQIHTDATPATPGEKYSQYLWGYDAAGQVTKAVEPQKEERFFWDAAGNRTEEHRNPVWHNLLLRLDGLKLDYDGFGRLMRRQDKNGVVQHFAYDDEQRVKEIRFEGNSEFRRVEYRYDPLGRRTHKVLWRYNDPQPETIRFDWQGLQLAGEQSDREPDHYVQYVYTEGSYEPLARVDSVYDDCEIYWYHTELNGLPERVTEADGQTVWRGQFSTWGKTERELSVPQWQVPQNLRFQGQYLDRESGLHYNLFRYYDPVAGRYTQMDPIGLAGGMNTYSYVGDPLVWVDPLGLNACKPDSSIARGDNPYQTRVDPRFPERPDPAYSIDTTTFNSGTPTSKGGIRNNKEFWQQWSELQPDSLSKNNLYRIQELGLSPKIDDTWIKVFPEHVNYKGDTLIHHHVDFGPYAIPVPGKTHVGSGGVWHTK</sequence>
<organism evidence="5 6">
    <name type="scientific">Cronobacter dublinensis 1210</name>
    <dbReference type="NCBI Taxonomy" id="1208656"/>
    <lineage>
        <taxon>Bacteria</taxon>
        <taxon>Pseudomonadati</taxon>
        <taxon>Pseudomonadota</taxon>
        <taxon>Gammaproteobacteria</taxon>
        <taxon>Enterobacterales</taxon>
        <taxon>Enterobacteriaceae</taxon>
        <taxon>Cronobacter</taxon>
    </lineage>
</organism>
<dbReference type="PANTHER" id="PTHR32305:SF15">
    <property type="entry name" value="PROTEIN RHSA-RELATED"/>
    <property type="match status" value="1"/>
</dbReference>
<dbReference type="PANTHER" id="PTHR32305">
    <property type="match status" value="1"/>
</dbReference>
<dbReference type="Proteomes" id="UP000009342">
    <property type="component" value="Unassembled WGS sequence"/>
</dbReference>
<dbReference type="InterPro" id="IPR022385">
    <property type="entry name" value="Rhs_assc_core"/>
</dbReference>
<dbReference type="InterPro" id="IPR006530">
    <property type="entry name" value="YD"/>
</dbReference>
<comment type="similarity">
    <text evidence="1">Belongs to the RHS family.</text>
</comment>
<protein>
    <submittedName>
        <fullName evidence="5">Rhs-family protein</fullName>
    </submittedName>
</protein>
<feature type="compositionally biased region" description="Polar residues" evidence="2">
    <location>
        <begin position="366"/>
        <end position="378"/>
    </location>
</feature>
<evidence type="ECO:0000313" key="5">
    <source>
        <dbReference type="EMBL" id="CCJ79639.1"/>
    </source>
</evidence>
<dbReference type="Pfam" id="PF03527">
    <property type="entry name" value="RHS"/>
    <property type="match status" value="1"/>
</dbReference>
<evidence type="ECO:0000256" key="2">
    <source>
        <dbReference type="SAM" id="MobiDB-lite"/>
    </source>
</evidence>
<dbReference type="Pfam" id="PF15637">
    <property type="entry name" value="Tox-HNH-HHH"/>
    <property type="match status" value="1"/>
</dbReference>
<dbReference type="InterPro" id="IPR001826">
    <property type="entry name" value="RHS"/>
</dbReference>
<dbReference type="NCBIfam" id="TIGR03696">
    <property type="entry name" value="Rhs_assc_core"/>
    <property type="match status" value="1"/>
</dbReference>
<proteinExistence type="inferred from homology"/>
<feature type="domain" description="Tox-HNH-HHH" evidence="4">
    <location>
        <begin position="362"/>
        <end position="463"/>
    </location>
</feature>
<feature type="domain" description="RHS protein conserved region" evidence="3">
    <location>
        <begin position="226"/>
        <end position="261"/>
    </location>
</feature>